<dbReference type="RefSeq" id="WP_212786784.1">
    <property type="nucleotide sequence ID" value="NZ_AP019536.1"/>
</dbReference>
<dbReference type="KEGG" id="fku:FGKAn22_08850"/>
<dbReference type="Proteomes" id="UP001319121">
    <property type="component" value="Chromosome"/>
</dbReference>
<name>A0AAN1SY99_9PROT</name>
<sequence length="64" mass="7386">MEEESERSFSMQAELIRQIQEEQGQAPCYATPNSENCDKKKEGACRWRHDCFNEAEMDKAGRGT</sequence>
<protein>
    <submittedName>
        <fullName evidence="1">Uncharacterized protein</fullName>
    </submittedName>
</protein>
<dbReference type="EMBL" id="AP019536">
    <property type="protein sequence ID" value="BBI99192.1"/>
    <property type="molecule type" value="Genomic_DNA"/>
</dbReference>
<keyword evidence="2" id="KW-1185">Reference proteome</keyword>
<proteinExistence type="predicted"/>
<accession>A0AAN1SY99</accession>
<organism evidence="1 2">
    <name type="scientific">Ferrigenium kumadai</name>
    <dbReference type="NCBI Taxonomy" id="1682490"/>
    <lineage>
        <taxon>Bacteria</taxon>
        <taxon>Pseudomonadati</taxon>
        <taxon>Pseudomonadota</taxon>
        <taxon>Betaproteobacteria</taxon>
        <taxon>Nitrosomonadales</taxon>
        <taxon>Gallionellaceae</taxon>
        <taxon>Ferrigenium</taxon>
    </lineage>
</organism>
<evidence type="ECO:0000313" key="2">
    <source>
        <dbReference type="Proteomes" id="UP001319121"/>
    </source>
</evidence>
<dbReference type="AlphaFoldDB" id="A0AAN1SY99"/>
<gene>
    <name evidence="1" type="ORF">FGKAn22_08850</name>
</gene>
<reference evidence="1 2" key="1">
    <citation type="submission" date="2019-03" db="EMBL/GenBank/DDBJ databases">
        <title>Complete genome sequence of Ferrigenium kumadai strain An22, a microaerophilic iron-oxidizing bacterium isolated from a paddy field soil.</title>
        <authorList>
            <person name="Watanabe T."/>
            <person name="Asakawa S."/>
        </authorList>
    </citation>
    <scope>NUCLEOTIDE SEQUENCE [LARGE SCALE GENOMIC DNA]</scope>
    <source>
        <strain evidence="1 2">An22</strain>
    </source>
</reference>
<evidence type="ECO:0000313" key="1">
    <source>
        <dbReference type="EMBL" id="BBI99192.1"/>
    </source>
</evidence>